<sequence length="512" mass="56448">MTATDQPEEPQGSFIDATLADGTLRGLVVDGVRTWRGVPYGVAARWKAPRPVRWEGVWPADEYGPVAPQTTYTLKDEVVGEEDCLNLDVVRPDTEETLPVVVYLHGGGFFAGASHTAVLRGFNFSRQVNAVYVAVNFRLGVFGYLDMSSLGIPGSEDYEPNPALKDQLLALRWVQENIAAFGGDPARVTLMGESAGGSAIGALLATPSAQGLFHRVILQSAPVLTVHGPEQSKTWSRKLVQYAGLTPRTVSVRDLESMSAGDLVRAGQQMLWRGRGLWELNSCFGNTVDGRTMPEHPLTAFENAHQHQVPMLIGTNDDELSATQVLFFTKGKRAQAVRTMLEAHDPELASQLAEAYGDVGKRQAFANLLSDAVFWAQSVRLADLQARSGNEVWMYRFDYAPALLRRLGVGAMHSMELSALFGDASASKARVLLGSDMDQVTAEMQGAWARFIWGENPGWERYTEATRATRIIERDSRTEYDPRRAHREAWESFRMHGWMGEAEGIPLPRPGR</sequence>
<feature type="domain" description="Carboxylesterase type B" evidence="4">
    <location>
        <begin position="19"/>
        <end position="462"/>
    </location>
</feature>
<evidence type="ECO:0000313" key="6">
    <source>
        <dbReference type="Proteomes" id="UP000635902"/>
    </source>
</evidence>
<protein>
    <recommendedName>
        <fullName evidence="3">Carboxylic ester hydrolase</fullName>
        <ecNumber evidence="3">3.1.1.-</ecNumber>
    </recommendedName>
</protein>
<evidence type="ECO:0000259" key="4">
    <source>
        <dbReference type="Pfam" id="PF00135"/>
    </source>
</evidence>
<gene>
    <name evidence="5" type="ORF">IRY30_04090</name>
</gene>
<evidence type="ECO:0000256" key="2">
    <source>
        <dbReference type="ARBA" id="ARBA00022801"/>
    </source>
</evidence>
<comment type="caution">
    <text evidence="5">The sequence shown here is derived from an EMBL/GenBank/DDBJ whole genome shotgun (WGS) entry which is preliminary data.</text>
</comment>
<dbReference type="InterPro" id="IPR002018">
    <property type="entry name" value="CarbesteraseB"/>
</dbReference>
<dbReference type="InterPro" id="IPR019826">
    <property type="entry name" value="Carboxylesterase_B_AS"/>
</dbReference>
<keyword evidence="2 3" id="KW-0378">Hydrolase</keyword>
<dbReference type="PROSITE" id="PS00122">
    <property type="entry name" value="CARBOXYLESTERASE_B_1"/>
    <property type="match status" value="1"/>
</dbReference>
<dbReference type="PANTHER" id="PTHR11559">
    <property type="entry name" value="CARBOXYLESTERASE"/>
    <property type="match status" value="1"/>
</dbReference>
<dbReference type="RefSeq" id="WP_194556089.1">
    <property type="nucleotide sequence ID" value="NZ_JADKMY010000001.1"/>
</dbReference>
<dbReference type="EC" id="3.1.1.-" evidence="3"/>
<accession>A0ABR9ZIL8</accession>
<dbReference type="SUPFAM" id="SSF53474">
    <property type="entry name" value="alpha/beta-Hydrolases"/>
    <property type="match status" value="1"/>
</dbReference>
<dbReference type="Pfam" id="PF00135">
    <property type="entry name" value="COesterase"/>
    <property type="match status" value="1"/>
</dbReference>
<dbReference type="InterPro" id="IPR050309">
    <property type="entry name" value="Type-B_Carboxylest/Lipase"/>
</dbReference>
<evidence type="ECO:0000256" key="1">
    <source>
        <dbReference type="ARBA" id="ARBA00005964"/>
    </source>
</evidence>
<dbReference type="EMBL" id="JADKMY010000001">
    <property type="protein sequence ID" value="MBF4553263.1"/>
    <property type="molecule type" value="Genomic_DNA"/>
</dbReference>
<name>A0ABR9ZIL8_9CORY</name>
<dbReference type="InterPro" id="IPR029058">
    <property type="entry name" value="AB_hydrolase_fold"/>
</dbReference>
<dbReference type="Gene3D" id="3.40.50.1820">
    <property type="entry name" value="alpha/beta hydrolase"/>
    <property type="match status" value="1"/>
</dbReference>
<evidence type="ECO:0000256" key="3">
    <source>
        <dbReference type="RuleBase" id="RU361235"/>
    </source>
</evidence>
<evidence type="ECO:0000313" key="5">
    <source>
        <dbReference type="EMBL" id="MBF4553263.1"/>
    </source>
</evidence>
<organism evidence="5 6">
    <name type="scientific">Corynebacterium suicordis DSM 45110</name>
    <dbReference type="NCBI Taxonomy" id="1121369"/>
    <lineage>
        <taxon>Bacteria</taxon>
        <taxon>Bacillati</taxon>
        <taxon>Actinomycetota</taxon>
        <taxon>Actinomycetes</taxon>
        <taxon>Mycobacteriales</taxon>
        <taxon>Corynebacteriaceae</taxon>
        <taxon>Corynebacterium</taxon>
    </lineage>
</organism>
<comment type="similarity">
    <text evidence="1 3">Belongs to the type-B carboxylesterase/lipase family.</text>
</comment>
<dbReference type="Proteomes" id="UP000635902">
    <property type="component" value="Unassembled WGS sequence"/>
</dbReference>
<keyword evidence="6" id="KW-1185">Reference proteome</keyword>
<reference evidence="5 6" key="1">
    <citation type="submission" date="2020-10" db="EMBL/GenBank/DDBJ databases">
        <title>Novel species in genus Corynebacterium.</title>
        <authorList>
            <person name="Zhang G."/>
        </authorList>
    </citation>
    <scope>NUCLEOTIDE SEQUENCE [LARGE SCALE GENOMIC DNA]</scope>
    <source>
        <strain evidence="5 6">DSM 45110</strain>
    </source>
</reference>
<proteinExistence type="inferred from homology"/>